<keyword evidence="1" id="KW-1133">Transmembrane helix</keyword>
<sequence length="324" mass="36913">MEFFVFLSAILTRLLFILHSLVGVWRVTEIKQNPMYWLLALLNILLCIETVLNLKFKKGRGIKWISPPIFCYLVSIVPSLWLLEINHDRQANEFISSICQSNWTLGLHQTFLLLLIIGRWLLPIGAGITRDQLSQLLLMFVGTAADILEFTSETMNVVVVRKNIILIYSILGIWTWSMLQFPLDLAVQNIGCQQGSSSKRWLCLLFCRYSADLWNIGISLFIQDGPFLICRIILMAHFDVVNQMMVFFGAKNTLVVILQLYRLVVLLIDFQASFENNGRKDKIEESCCPCESTDNHEGITSNVDIESTGNNSAIITLEESEGKL</sequence>
<dbReference type="InterPro" id="IPR019169">
    <property type="entry name" value="Transmembrane_26"/>
</dbReference>
<reference evidence="2" key="1">
    <citation type="thesis" date="2020" institute="ProQuest LLC" country="789 East Eisenhower Parkway, Ann Arbor, MI, USA">
        <title>Comparative Genomics and Chromosome Evolution.</title>
        <authorList>
            <person name="Mudd A.B."/>
        </authorList>
    </citation>
    <scope>NUCLEOTIDE SEQUENCE</scope>
    <source>
        <strain evidence="2">1538</strain>
        <tissue evidence="2">Blood</tissue>
    </source>
</reference>
<dbReference type="Pfam" id="PF09772">
    <property type="entry name" value="Tmem26"/>
    <property type="match status" value="2"/>
</dbReference>
<feature type="transmembrane region" description="Helical" evidence="1">
    <location>
        <begin position="36"/>
        <end position="52"/>
    </location>
</feature>
<proteinExistence type="predicted"/>
<keyword evidence="1" id="KW-0812">Transmembrane</keyword>
<dbReference type="PANTHER" id="PTHR22168:SF3">
    <property type="entry name" value="TRANSMEMBRANE PROTEIN 26"/>
    <property type="match status" value="1"/>
</dbReference>
<keyword evidence="3" id="KW-1185">Reference proteome</keyword>
<evidence type="ECO:0000256" key="1">
    <source>
        <dbReference type="SAM" id="Phobius"/>
    </source>
</evidence>
<dbReference type="PANTHER" id="PTHR22168">
    <property type="entry name" value="TMEM26 PROTEIN"/>
    <property type="match status" value="1"/>
</dbReference>
<dbReference type="EMBL" id="DYDO01000012">
    <property type="protein sequence ID" value="DBA15179.1"/>
    <property type="molecule type" value="Genomic_DNA"/>
</dbReference>
<dbReference type="Proteomes" id="UP001181693">
    <property type="component" value="Unassembled WGS sequence"/>
</dbReference>
<keyword evidence="1" id="KW-0472">Membrane</keyword>
<organism evidence="2 3">
    <name type="scientific">Pyxicephalus adspersus</name>
    <name type="common">African bullfrog</name>
    <dbReference type="NCBI Taxonomy" id="30357"/>
    <lineage>
        <taxon>Eukaryota</taxon>
        <taxon>Metazoa</taxon>
        <taxon>Chordata</taxon>
        <taxon>Craniata</taxon>
        <taxon>Vertebrata</taxon>
        <taxon>Euteleostomi</taxon>
        <taxon>Amphibia</taxon>
        <taxon>Batrachia</taxon>
        <taxon>Anura</taxon>
        <taxon>Neobatrachia</taxon>
        <taxon>Ranoidea</taxon>
        <taxon>Pyxicephalidae</taxon>
        <taxon>Pyxicephalinae</taxon>
        <taxon>Pyxicephalus</taxon>
    </lineage>
</organism>
<evidence type="ECO:0008006" key="4">
    <source>
        <dbReference type="Google" id="ProtNLM"/>
    </source>
</evidence>
<evidence type="ECO:0000313" key="2">
    <source>
        <dbReference type="EMBL" id="DBA15179.1"/>
    </source>
</evidence>
<feature type="transmembrane region" description="Helical" evidence="1">
    <location>
        <begin position="164"/>
        <end position="192"/>
    </location>
</feature>
<feature type="transmembrane region" description="Helical" evidence="1">
    <location>
        <begin position="103"/>
        <end position="122"/>
    </location>
</feature>
<name>A0AAV2ZFG2_PYXAD</name>
<gene>
    <name evidence="2" type="ORF">GDO54_004426</name>
</gene>
<feature type="transmembrane region" description="Helical" evidence="1">
    <location>
        <begin position="254"/>
        <end position="272"/>
    </location>
</feature>
<protein>
    <recommendedName>
        <fullName evidence="4">Transmembrane protein 26</fullName>
    </recommendedName>
</protein>
<evidence type="ECO:0000313" key="3">
    <source>
        <dbReference type="Proteomes" id="UP001181693"/>
    </source>
</evidence>
<accession>A0AAV2ZFG2</accession>
<comment type="caution">
    <text evidence="2">The sequence shown here is derived from an EMBL/GenBank/DDBJ whole genome shotgun (WGS) entry which is preliminary data.</text>
</comment>
<dbReference type="AlphaFoldDB" id="A0AAV2ZFG2"/>
<feature type="transmembrane region" description="Helical" evidence="1">
    <location>
        <begin position="64"/>
        <end position="83"/>
    </location>
</feature>